<comment type="catalytic activity">
    <reaction evidence="1">
        <text>Thiol-dependent hydrolysis of ester, thioester, amide, peptide and isopeptide bonds formed by the C-terminal Gly of ubiquitin (a 76-residue protein attached to proteins as an intracellular targeting signal).</text>
        <dbReference type="EC" id="3.4.19.12"/>
    </reaction>
</comment>
<evidence type="ECO:0000256" key="1">
    <source>
        <dbReference type="ARBA" id="ARBA00000707"/>
    </source>
</evidence>
<organism evidence="16 17">
    <name type="scientific">Halteria grandinella</name>
    <dbReference type="NCBI Taxonomy" id="5974"/>
    <lineage>
        <taxon>Eukaryota</taxon>
        <taxon>Sar</taxon>
        <taxon>Alveolata</taxon>
        <taxon>Ciliophora</taxon>
        <taxon>Intramacronucleata</taxon>
        <taxon>Spirotrichea</taxon>
        <taxon>Stichotrichia</taxon>
        <taxon>Sporadotrichida</taxon>
        <taxon>Halteriidae</taxon>
        <taxon>Halteria</taxon>
    </lineage>
</organism>
<feature type="active site" evidence="12">
    <location>
        <position position="36"/>
    </location>
</feature>
<comment type="subcellular location">
    <subcellularLocation>
        <location evidence="2">Nucleus</location>
    </subcellularLocation>
</comment>
<feature type="active site" evidence="11 12">
    <location>
        <position position="157"/>
    </location>
</feature>
<dbReference type="InterPro" id="IPR003903">
    <property type="entry name" value="UIM_dom"/>
</dbReference>
<feature type="domain" description="Josephin" evidence="15">
    <location>
        <begin position="22"/>
        <end position="206"/>
    </location>
</feature>
<dbReference type="PROSITE" id="PS50957">
    <property type="entry name" value="JOSEPHIN"/>
    <property type="match status" value="1"/>
</dbReference>
<dbReference type="PRINTS" id="PR01233">
    <property type="entry name" value="JOSEPHIN"/>
</dbReference>
<feature type="active site" description="Proton acceptor" evidence="11">
    <location>
        <position position="142"/>
    </location>
</feature>
<evidence type="ECO:0000256" key="9">
    <source>
        <dbReference type="ARBA" id="ARBA00023163"/>
    </source>
</evidence>
<evidence type="ECO:0000256" key="8">
    <source>
        <dbReference type="ARBA" id="ARBA00023015"/>
    </source>
</evidence>
<dbReference type="Gene3D" id="3.10.20.90">
    <property type="entry name" value="Phosphatidylinositol 3-kinase Catalytic Subunit, Chain A, domain 1"/>
    <property type="match status" value="1"/>
</dbReference>
<name>A0A8J8NNS4_HALGN</name>
<feature type="active site" evidence="12">
    <location>
        <position position="142"/>
    </location>
</feature>
<keyword evidence="10" id="KW-0539">Nucleus</keyword>
<protein>
    <recommendedName>
        <fullName evidence="3">ubiquitinyl hydrolase 1</fullName>
        <ecNumber evidence="3">3.4.19.12</ecNumber>
    </recommendedName>
</protein>
<evidence type="ECO:0000256" key="10">
    <source>
        <dbReference type="ARBA" id="ARBA00023242"/>
    </source>
</evidence>
<keyword evidence="7" id="KW-0788">Thiol protease</keyword>
<dbReference type="GO" id="GO:0004843">
    <property type="term" value="F:cysteine-type deubiquitinase activity"/>
    <property type="evidence" value="ECO:0007669"/>
    <property type="project" value="UniProtKB-EC"/>
</dbReference>
<dbReference type="CDD" id="cd01767">
    <property type="entry name" value="UBX"/>
    <property type="match status" value="1"/>
</dbReference>
<evidence type="ECO:0000313" key="17">
    <source>
        <dbReference type="Proteomes" id="UP000785679"/>
    </source>
</evidence>
<keyword evidence="9" id="KW-0804">Transcription</keyword>
<dbReference type="GO" id="GO:0006508">
    <property type="term" value="P:proteolysis"/>
    <property type="evidence" value="ECO:0007669"/>
    <property type="project" value="UniProtKB-KW"/>
</dbReference>
<dbReference type="InterPro" id="IPR006155">
    <property type="entry name" value="Josephin"/>
</dbReference>
<dbReference type="SUPFAM" id="SSF54236">
    <property type="entry name" value="Ubiquitin-like"/>
    <property type="match status" value="1"/>
</dbReference>
<evidence type="ECO:0000256" key="5">
    <source>
        <dbReference type="ARBA" id="ARBA00022786"/>
    </source>
</evidence>
<keyword evidence="4" id="KW-0645">Protease</keyword>
<sequence>MQQYYNNMVDKLAFLDQGISTEKIIYFEKQGADMMCGVHCINALLQGPYFDEVTMSQIALNLDQRERDIMAEAGFESKDYLKYMQEGSHNVANDGNFSIQVLEEALKTFGDIQCMPIEKPDVKKSIKDYSTEQAYICHSRDHWIAIRRLYGVWYNLNSTNIVPPGPQVISDFYLAAFLDSIKQTGYTIFVVRGSAIPATKRSHNVRENQMYFNVSFVEQFHKDNKNRKLNTSGADERELEAALQKSLQEMKEKEQMQHKSHGDDDDDEGGHMVGTVLNGGKGQQKEEKKFVAFQGKGVSMYESAAASGASEDQAMKDETAALYSVYGDDPELAFAIKMSMLEEEAKRLVVPDEPAADAPGSVILQIRMPDGNRIQRRFNCQIDTVQGVMNFVIKTSNKIGATVRLTTSGFPKKTFEKDVQGSLTLKDVGITKNEALIAEIKL</sequence>
<dbReference type="InterPro" id="IPR029071">
    <property type="entry name" value="Ubiquitin-like_domsf"/>
</dbReference>
<dbReference type="PROSITE" id="PS50033">
    <property type="entry name" value="UBX"/>
    <property type="match status" value="1"/>
</dbReference>
<dbReference type="Gene3D" id="3.90.70.40">
    <property type="match status" value="1"/>
</dbReference>
<proteinExistence type="predicted"/>
<evidence type="ECO:0000256" key="4">
    <source>
        <dbReference type="ARBA" id="ARBA00022670"/>
    </source>
</evidence>
<evidence type="ECO:0000259" key="14">
    <source>
        <dbReference type="PROSITE" id="PS50033"/>
    </source>
</evidence>
<feature type="active site" description="Nucleophile" evidence="11">
    <location>
        <position position="36"/>
    </location>
</feature>
<evidence type="ECO:0000256" key="12">
    <source>
        <dbReference type="PROSITE-ProRule" id="PRU00331"/>
    </source>
</evidence>
<dbReference type="SMART" id="SM00726">
    <property type="entry name" value="UIM"/>
    <property type="match status" value="2"/>
</dbReference>
<dbReference type="GO" id="GO:0016579">
    <property type="term" value="P:protein deubiquitination"/>
    <property type="evidence" value="ECO:0007669"/>
    <property type="project" value="InterPro"/>
</dbReference>
<dbReference type="AlphaFoldDB" id="A0A8J8NNS4"/>
<keyword evidence="5" id="KW-0833">Ubl conjugation pathway</keyword>
<dbReference type="GO" id="GO:0005634">
    <property type="term" value="C:nucleus"/>
    <property type="evidence" value="ECO:0007669"/>
    <property type="project" value="UniProtKB-SubCell"/>
</dbReference>
<dbReference type="InterPro" id="IPR033865">
    <property type="entry name" value="Ataxin-3"/>
</dbReference>
<keyword evidence="6 12" id="KW-0378">Hydrolase</keyword>
<evidence type="ECO:0000259" key="15">
    <source>
        <dbReference type="PROSITE" id="PS50957"/>
    </source>
</evidence>
<evidence type="ECO:0000256" key="7">
    <source>
        <dbReference type="ARBA" id="ARBA00022807"/>
    </source>
</evidence>
<dbReference type="Pfam" id="PF02099">
    <property type="entry name" value="Josephin"/>
    <property type="match status" value="1"/>
</dbReference>
<comment type="caution">
    <text evidence="16">The sequence shown here is derived from an EMBL/GenBank/DDBJ whole genome shotgun (WGS) entry which is preliminary data.</text>
</comment>
<keyword evidence="17" id="KW-1185">Reference proteome</keyword>
<evidence type="ECO:0000313" key="16">
    <source>
        <dbReference type="EMBL" id="TNV78717.1"/>
    </source>
</evidence>
<feature type="region of interest" description="Disordered" evidence="13">
    <location>
        <begin position="249"/>
        <end position="271"/>
    </location>
</feature>
<dbReference type="OrthoDB" id="311415at2759"/>
<accession>A0A8J8NNS4</accession>
<dbReference type="PANTHER" id="PTHR14159:SF0">
    <property type="entry name" value="ATAXIN-3-RELATED"/>
    <property type="match status" value="1"/>
</dbReference>
<evidence type="ECO:0000256" key="6">
    <source>
        <dbReference type="ARBA" id="ARBA00022801"/>
    </source>
</evidence>
<evidence type="ECO:0000256" key="13">
    <source>
        <dbReference type="SAM" id="MobiDB-lite"/>
    </source>
</evidence>
<dbReference type="PANTHER" id="PTHR14159">
    <property type="entry name" value="ATAXIN-3-RELATED"/>
    <property type="match status" value="1"/>
</dbReference>
<dbReference type="SMART" id="SM01246">
    <property type="entry name" value="Josephin"/>
    <property type="match status" value="1"/>
</dbReference>
<reference evidence="16" key="1">
    <citation type="submission" date="2019-06" db="EMBL/GenBank/DDBJ databases">
        <authorList>
            <person name="Zheng W."/>
        </authorList>
    </citation>
    <scope>NUCLEOTIDE SEQUENCE</scope>
    <source>
        <strain evidence="16">QDHG01</strain>
    </source>
</reference>
<keyword evidence="8" id="KW-0805">Transcription regulation</keyword>
<feature type="domain" description="UBX" evidence="14">
    <location>
        <begin position="357"/>
        <end position="438"/>
    </location>
</feature>
<dbReference type="InterPro" id="IPR001012">
    <property type="entry name" value="UBX_dom"/>
</dbReference>
<evidence type="ECO:0000256" key="3">
    <source>
        <dbReference type="ARBA" id="ARBA00012759"/>
    </source>
</evidence>
<evidence type="ECO:0000256" key="11">
    <source>
        <dbReference type="PIRSR" id="PIRSR633865-1"/>
    </source>
</evidence>
<gene>
    <name evidence="16" type="ORF">FGO68_gene7487</name>
</gene>
<dbReference type="SMART" id="SM00166">
    <property type="entry name" value="UBX"/>
    <property type="match status" value="1"/>
</dbReference>
<evidence type="ECO:0000256" key="2">
    <source>
        <dbReference type="ARBA" id="ARBA00004123"/>
    </source>
</evidence>
<dbReference type="EMBL" id="RRYP01009956">
    <property type="protein sequence ID" value="TNV78717.1"/>
    <property type="molecule type" value="Genomic_DNA"/>
</dbReference>
<dbReference type="Gene3D" id="1.10.287.10">
    <property type="entry name" value="S15/NS1, RNA-binding"/>
    <property type="match status" value="1"/>
</dbReference>
<feature type="compositionally biased region" description="Basic and acidic residues" evidence="13">
    <location>
        <begin position="249"/>
        <end position="262"/>
    </location>
</feature>
<dbReference type="PROSITE" id="PS50330">
    <property type="entry name" value="UIM"/>
    <property type="match status" value="1"/>
</dbReference>
<dbReference type="Proteomes" id="UP000785679">
    <property type="component" value="Unassembled WGS sequence"/>
</dbReference>
<dbReference type="Pfam" id="PF00789">
    <property type="entry name" value="UBX"/>
    <property type="match status" value="1"/>
</dbReference>
<dbReference type="EC" id="3.4.19.12" evidence="3"/>